<dbReference type="GO" id="GO:0046872">
    <property type="term" value="F:metal ion binding"/>
    <property type="evidence" value="ECO:0007669"/>
    <property type="project" value="UniProtKB-KW"/>
</dbReference>
<keyword evidence="1" id="KW-0479">Metal-binding</keyword>
<dbReference type="GO" id="GO:0004386">
    <property type="term" value="F:helicase activity"/>
    <property type="evidence" value="ECO:0007669"/>
    <property type="project" value="UniProtKB-KW"/>
</dbReference>
<sequence>MPKLWGKRKDLPSDYPLLHHLIDTAAAAYVLWDKHLAPGVRAWLVAQLGLDDQDARRFVAFLAGLHDVGKACPCFQDEWPPPGSADYVRHEQVSYLTLPTLLNGFTEVEDPMVESVAHRIAEIAGGHHGEFQSVARRGIRVPGHSEGGCNSPEAT</sequence>
<dbReference type="EMBL" id="QUNO01000023">
    <property type="protein sequence ID" value="REH30691.1"/>
    <property type="molecule type" value="Genomic_DNA"/>
</dbReference>
<keyword evidence="5" id="KW-0547">Nucleotide-binding</keyword>
<keyword evidence="2" id="KW-0378">Hydrolase</keyword>
<dbReference type="NCBIfam" id="TIGR01596">
    <property type="entry name" value="cas3_HD"/>
    <property type="match status" value="1"/>
</dbReference>
<proteinExistence type="predicted"/>
<keyword evidence="5" id="KW-0540">Nuclease</keyword>
<keyword evidence="5" id="KW-0067">ATP-binding</keyword>
<dbReference type="GO" id="GO:0051607">
    <property type="term" value="P:defense response to virus"/>
    <property type="evidence" value="ECO:0007669"/>
    <property type="project" value="UniProtKB-KW"/>
</dbReference>
<keyword evidence="5" id="KW-0255">Endonuclease</keyword>
<keyword evidence="6" id="KW-1185">Reference proteome</keyword>
<accession>A0A3E0GVH8</accession>
<name>A0A3E0GVH8_9PSEU</name>
<dbReference type="RefSeq" id="WP_170218134.1">
    <property type="nucleotide sequence ID" value="NZ_CP144375.1"/>
</dbReference>
<feature type="domain" description="HD Cas3-type" evidence="4">
    <location>
        <begin position="10"/>
        <end position="155"/>
    </location>
</feature>
<keyword evidence="3" id="KW-0051">Antiviral defense</keyword>
<dbReference type="InterPro" id="IPR038257">
    <property type="entry name" value="CRISPR-assoc_Cas3_HD_sf"/>
</dbReference>
<evidence type="ECO:0000256" key="3">
    <source>
        <dbReference type="ARBA" id="ARBA00023118"/>
    </source>
</evidence>
<reference evidence="5 6" key="1">
    <citation type="submission" date="2018-08" db="EMBL/GenBank/DDBJ databases">
        <title>Genomic Encyclopedia of Archaeal and Bacterial Type Strains, Phase II (KMG-II): from individual species to whole genera.</title>
        <authorList>
            <person name="Goeker M."/>
        </authorList>
    </citation>
    <scope>NUCLEOTIDE SEQUENCE [LARGE SCALE GENOMIC DNA]</scope>
    <source>
        <strain evidence="5 6">DSM 45791</strain>
    </source>
</reference>
<evidence type="ECO:0000313" key="5">
    <source>
        <dbReference type="EMBL" id="REH30691.1"/>
    </source>
</evidence>
<evidence type="ECO:0000256" key="2">
    <source>
        <dbReference type="ARBA" id="ARBA00022801"/>
    </source>
</evidence>
<dbReference type="GO" id="GO:0004519">
    <property type="term" value="F:endonuclease activity"/>
    <property type="evidence" value="ECO:0007669"/>
    <property type="project" value="UniProtKB-KW"/>
</dbReference>
<dbReference type="PROSITE" id="PS51643">
    <property type="entry name" value="HD_CAS3"/>
    <property type="match status" value="1"/>
</dbReference>
<dbReference type="AlphaFoldDB" id="A0A3E0GVH8"/>
<evidence type="ECO:0000313" key="6">
    <source>
        <dbReference type="Proteomes" id="UP000256269"/>
    </source>
</evidence>
<keyword evidence="5" id="KW-0347">Helicase</keyword>
<dbReference type="Pfam" id="PF18019">
    <property type="entry name" value="Cas3_HD"/>
    <property type="match status" value="1"/>
</dbReference>
<organism evidence="5 6">
    <name type="scientific">Kutzneria buriramensis</name>
    <dbReference type="NCBI Taxonomy" id="1045776"/>
    <lineage>
        <taxon>Bacteria</taxon>
        <taxon>Bacillati</taxon>
        <taxon>Actinomycetota</taxon>
        <taxon>Actinomycetes</taxon>
        <taxon>Pseudonocardiales</taxon>
        <taxon>Pseudonocardiaceae</taxon>
        <taxon>Kutzneria</taxon>
    </lineage>
</organism>
<evidence type="ECO:0000256" key="1">
    <source>
        <dbReference type="ARBA" id="ARBA00022723"/>
    </source>
</evidence>
<comment type="caution">
    <text evidence="5">The sequence shown here is derived from an EMBL/GenBank/DDBJ whole genome shotgun (WGS) entry which is preliminary data.</text>
</comment>
<dbReference type="Gene3D" id="1.10.3210.30">
    <property type="match status" value="1"/>
</dbReference>
<evidence type="ECO:0000259" key="4">
    <source>
        <dbReference type="PROSITE" id="PS51643"/>
    </source>
</evidence>
<dbReference type="Proteomes" id="UP000256269">
    <property type="component" value="Unassembled WGS sequence"/>
</dbReference>
<dbReference type="GO" id="GO:0016787">
    <property type="term" value="F:hydrolase activity"/>
    <property type="evidence" value="ECO:0007669"/>
    <property type="project" value="UniProtKB-KW"/>
</dbReference>
<dbReference type="CDD" id="cd09641">
    <property type="entry name" value="Cas3''_I"/>
    <property type="match status" value="1"/>
</dbReference>
<protein>
    <submittedName>
        <fullName evidence="5">CRISPR-associated endonuclease/helicase Cas3</fullName>
    </submittedName>
</protein>
<dbReference type="InterPro" id="IPR006483">
    <property type="entry name" value="CRISPR-assoc_Cas3_HD"/>
</dbReference>
<gene>
    <name evidence="5" type="ORF">BCF44_12349</name>
</gene>